<feature type="region of interest" description="Disordered" evidence="1">
    <location>
        <begin position="30"/>
        <end position="54"/>
    </location>
</feature>
<accession>A0ABD6BV43</accession>
<comment type="caution">
    <text evidence="2">The sequence shown here is derived from an EMBL/GenBank/DDBJ whole genome shotgun (WGS) entry which is preliminary data.</text>
</comment>
<protein>
    <submittedName>
        <fullName evidence="2">Uncharacterized protein</fullName>
    </submittedName>
</protein>
<evidence type="ECO:0000313" key="2">
    <source>
        <dbReference type="EMBL" id="MFD1568455.1"/>
    </source>
</evidence>
<gene>
    <name evidence="2" type="ORF">ACFSAU_13235</name>
</gene>
<feature type="compositionally biased region" description="Basic and acidic residues" evidence="1">
    <location>
        <begin position="35"/>
        <end position="54"/>
    </location>
</feature>
<reference evidence="2 3" key="1">
    <citation type="journal article" date="2019" name="Int. J. Syst. Evol. Microbiol.">
        <title>The Global Catalogue of Microorganisms (GCM) 10K type strain sequencing project: providing services to taxonomists for standard genome sequencing and annotation.</title>
        <authorList>
            <consortium name="The Broad Institute Genomics Platform"/>
            <consortium name="The Broad Institute Genome Sequencing Center for Infectious Disease"/>
            <person name="Wu L."/>
            <person name="Ma J."/>
        </authorList>
    </citation>
    <scope>NUCLEOTIDE SEQUENCE [LARGE SCALE GENOMIC DNA]</scope>
    <source>
        <strain evidence="2 3">CGMCC 1.12859</strain>
    </source>
</reference>
<dbReference type="Proteomes" id="UP001597139">
    <property type="component" value="Unassembled WGS sequence"/>
</dbReference>
<name>A0ABD6BV43_9EURY</name>
<keyword evidence="3" id="KW-1185">Reference proteome</keyword>
<dbReference type="RefSeq" id="WP_379822363.1">
    <property type="nucleotide sequence ID" value="NZ_JANHGR010000003.1"/>
</dbReference>
<organism evidence="2 3">
    <name type="scientific">Halolamina litorea</name>
    <dbReference type="NCBI Taxonomy" id="1515593"/>
    <lineage>
        <taxon>Archaea</taxon>
        <taxon>Methanobacteriati</taxon>
        <taxon>Methanobacteriota</taxon>
        <taxon>Stenosarchaea group</taxon>
        <taxon>Halobacteria</taxon>
        <taxon>Halobacteriales</taxon>
        <taxon>Haloferacaceae</taxon>
    </lineage>
</organism>
<proteinExistence type="predicted"/>
<sequence length="54" mass="6616">MHDRMVHLHYRGEFREKRVSRNDFALHLHVPAYRPGDDSRRNPRQRDRTPPHTT</sequence>
<dbReference type="EMBL" id="JBHUCZ010000012">
    <property type="protein sequence ID" value="MFD1568455.1"/>
    <property type="molecule type" value="Genomic_DNA"/>
</dbReference>
<evidence type="ECO:0000256" key="1">
    <source>
        <dbReference type="SAM" id="MobiDB-lite"/>
    </source>
</evidence>
<evidence type="ECO:0000313" key="3">
    <source>
        <dbReference type="Proteomes" id="UP001597139"/>
    </source>
</evidence>
<dbReference type="AlphaFoldDB" id="A0ABD6BV43"/>